<dbReference type="Proteomes" id="UP000319213">
    <property type="component" value="Unassembled WGS sequence"/>
</dbReference>
<dbReference type="Pfam" id="PF00903">
    <property type="entry name" value="Glyoxalase"/>
    <property type="match status" value="1"/>
</dbReference>
<evidence type="ECO:0000313" key="3">
    <source>
        <dbReference type="Proteomes" id="UP000319213"/>
    </source>
</evidence>
<comment type="caution">
    <text evidence="2">The sequence shown here is derived from an EMBL/GenBank/DDBJ whole genome shotgun (WGS) entry which is preliminary data.</text>
</comment>
<keyword evidence="2" id="KW-0560">Oxidoreductase</keyword>
<sequence>MITHVNVAVMYVADQERSREFYVDKLGFEVVRDEEMWPGARWLEVAPRGAQTAIVLSSAADFGKRPGEGAYLTFACDDIQATFRQLGEAGVKVTDPVAEPWGTYIKATDPDGNEVMIVQKAPRS</sequence>
<dbReference type="PANTHER" id="PTHR36437">
    <property type="entry name" value="GLYOXALASE/BLEOMYCIN RESISTANCE PROTEIN/DIOXYGENASE"/>
    <property type="match status" value="1"/>
</dbReference>
<dbReference type="PROSITE" id="PS51819">
    <property type="entry name" value="VOC"/>
    <property type="match status" value="1"/>
</dbReference>
<proteinExistence type="predicted"/>
<dbReference type="InterPro" id="IPR004360">
    <property type="entry name" value="Glyas_Fos-R_dOase_dom"/>
</dbReference>
<keyword evidence="2" id="KW-0223">Dioxygenase</keyword>
<accession>A0A543IQ78</accession>
<dbReference type="PANTHER" id="PTHR36437:SF2">
    <property type="entry name" value="GLYOXALASE_BLEOMYCIN RESISTANCE PROTEIN_DIOXYGENASE"/>
    <property type="match status" value="1"/>
</dbReference>
<reference evidence="2 3" key="1">
    <citation type="submission" date="2019-06" db="EMBL/GenBank/DDBJ databases">
        <title>Sequencing the genomes of 1000 actinobacteria strains.</title>
        <authorList>
            <person name="Klenk H.-P."/>
        </authorList>
    </citation>
    <scope>NUCLEOTIDE SEQUENCE [LARGE SCALE GENOMIC DNA]</scope>
    <source>
        <strain evidence="2 3">DSM 43186</strain>
    </source>
</reference>
<dbReference type="Gene3D" id="3.10.180.10">
    <property type="entry name" value="2,3-Dihydroxybiphenyl 1,2-Dioxygenase, domain 1"/>
    <property type="match status" value="1"/>
</dbReference>
<gene>
    <name evidence="2" type="ORF">FHX40_4891</name>
</gene>
<name>A0A543IQ78_9ACTN</name>
<dbReference type="GO" id="GO:0051213">
    <property type="term" value="F:dioxygenase activity"/>
    <property type="evidence" value="ECO:0007669"/>
    <property type="project" value="UniProtKB-KW"/>
</dbReference>
<protein>
    <submittedName>
        <fullName evidence="2">Catechol 2,3-dioxygenase-like lactoylglutathione lyase family enzyme</fullName>
    </submittedName>
</protein>
<evidence type="ECO:0000313" key="2">
    <source>
        <dbReference type="EMBL" id="TQM72735.1"/>
    </source>
</evidence>
<dbReference type="GO" id="GO:0016829">
    <property type="term" value="F:lyase activity"/>
    <property type="evidence" value="ECO:0007669"/>
    <property type="project" value="UniProtKB-KW"/>
</dbReference>
<dbReference type="EMBL" id="VFPQ01000002">
    <property type="protein sequence ID" value="TQM72735.1"/>
    <property type="molecule type" value="Genomic_DNA"/>
</dbReference>
<dbReference type="AlphaFoldDB" id="A0A543IQ78"/>
<feature type="domain" description="VOC" evidence="1">
    <location>
        <begin position="1"/>
        <end position="120"/>
    </location>
</feature>
<dbReference type="InterPro" id="IPR029068">
    <property type="entry name" value="Glyas_Bleomycin-R_OHBP_Dase"/>
</dbReference>
<organism evidence="2 3">
    <name type="scientific">Thermopolyspora flexuosa</name>
    <dbReference type="NCBI Taxonomy" id="103836"/>
    <lineage>
        <taxon>Bacteria</taxon>
        <taxon>Bacillati</taxon>
        <taxon>Actinomycetota</taxon>
        <taxon>Actinomycetes</taxon>
        <taxon>Streptosporangiales</taxon>
        <taxon>Streptosporangiaceae</taxon>
        <taxon>Thermopolyspora</taxon>
    </lineage>
</organism>
<evidence type="ECO:0000259" key="1">
    <source>
        <dbReference type="PROSITE" id="PS51819"/>
    </source>
</evidence>
<dbReference type="OrthoDB" id="9794917at2"/>
<keyword evidence="2" id="KW-0456">Lyase</keyword>
<dbReference type="SUPFAM" id="SSF54593">
    <property type="entry name" value="Glyoxalase/Bleomycin resistance protein/Dihydroxybiphenyl dioxygenase"/>
    <property type="match status" value="1"/>
</dbReference>
<dbReference type="InterPro" id="IPR037523">
    <property type="entry name" value="VOC_core"/>
</dbReference>
<keyword evidence="3" id="KW-1185">Reference proteome</keyword>